<comment type="caution">
    <text evidence="1">The sequence shown here is derived from an EMBL/GenBank/DDBJ whole genome shotgun (WGS) entry which is preliminary data.</text>
</comment>
<reference evidence="2" key="1">
    <citation type="journal article" date="2019" name="Int. J. Syst. Evol. Microbiol.">
        <title>The Global Catalogue of Microorganisms (GCM) 10K type strain sequencing project: providing services to taxonomists for standard genome sequencing and annotation.</title>
        <authorList>
            <consortium name="The Broad Institute Genomics Platform"/>
            <consortium name="The Broad Institute Genome Sequencing Center for Infectious Disease"/>
            <person name="Wu L."/>
            <person name="Ma J."/>
        </authorList>
    </citation>
    <scope>NUCLEOTIDE SEQUENCE [LARGE SCALE GENOMIC DNA]</scope>
    <source>
        <strain evidence="2">CCUG 63830</strain>
    </source>
</reference>
<gene>
    <name evidence="1" type="ORF">ACFP90_21160</name>
</gene>
<evidence type="ECO:0000313" key="2">
    <source>
        <dbReference type="Proteomes" id="UP001596317"/>
    </source>
</evidence>
<proteinExistence type="predicted"/>
<dbReference type="Proteomes" id="UP001596317">
    <property type="component" value="Unassembled WGS sequence"/>
</dbReference>
<evidence type="ECO:0000313" key="1">
    <source>
        <dbReference type="EMBL" id="MFC6662568.1"/>
    </source>
</evidence>
<name>A0ABW1ZPP5_9DEIO</name>
<accession>A0ABW1ZPP5</accession>
<organism evidence="1 2">
    <name type="scientific">Deinococcus multiflagellatus</name>
    <dbReference type="NCBI Taxonomy" id="1656887"/>
    <lineage>
        <taxon>Bacteria</taxon>
        <taxon>Thermotogati</taxon>
        <taxon>Deinococcota</taxon>
        <taxon>Deinococci</taxon>
        <taxon>Deinococcales</taxon>
        <taxon>Deinococcaceae</taxon>
        <taxon>Deinococcus</taxon>
    </lineage>
</organism>
<protein>
    <submittedName>
        <fullName evidence="1">Uncharacterized protein</fullName>
    </submittedName>
</protein>
<keyword evidence="2" id="KW-1185">Reference proteome</keyword>
<dbReference type="EMBL" id="JBHSWB010000002">
    <property type="protein sequence ID" value="MFC6662568.1"/>
    <property type="molecule type" value="Genomic_DNA"/>
</dbReference>
<sequence>MPRGQKTTPARWVGGDAAQYRAYFLEILADGGEDALAPIWNDAPRGPQARLTRWYCPGVPMYATGQQEQTEGERPFYAFLVPAQAALLALERGLVTCRPQAAEPDLERAEPASGPLDEALDFVRVDPDDREGGPYTFDGTCFGCAAQSLALNRWNLCFPCATDLEHQTYPPEPT</sequence>
<dbReference type="RefSeq" id="WP_380058543.1">
    <property type="nucleotide sequence ID" value="NZ_JBHSWB010000002.1"/>
</dbReference>